<dbReference type="OrthoDB" id="9875140at2"/>
<organism evidence="2">
    <name type="scientific">Cronobacter turicensis</name>
    <dbReference type="NCBI Taxonomy" id="413502"/>
    <lineage>
        <taxon>Bacteria</taxon>
        <taxon>Pseudomonadati</taxon>
        <taxon>Pseudomonadota</taxon>
        <taxon>Gammaproteobacteria</taxon>
        <taxon>Enterobacterales</taxon>
        <taxon>Enterobacteriaceae</taxon>
        <taxon>Cronobacter</taxon>
    </lineage>
</organism>
<gene>
    <name evidence="2" type="ORF">BS411_14550</name>
</gene>
<keyword evidence="1" id="KW-0472">Membrane</keyword>
<reference evidence="2" key="1">
    <citation type="submission" date="2016-12" db="EMBL/GenBank/DDBJ databases">
        <title>Analysis of the Molecular Diversity Among Cronobacter Species Isolated from Filth Flies Using a Pan Genomic DNA Microarray.</title>
        <authorList>
            <person name="Pava-Ripoll M."/>
            <person name="Tall B."/>
            <person name="Farber J."/>
            <person name="Fanning S."/>
            <person name="Lehner A."/>
            <person name="Stephan R."/>
            <person name="Pagotto F."/>
            <person name="Iverson C."/>
            <person name="Ziobro G."/>
            <person name="Miller A."/>
            <person name="Pearson R."/>
            <person name="Yan Q."/>
            <person name="Kim M."/>
            <person name="Jeong S."/>
            <person name="Park J."/>
            <person name="Jun S."/>
            <person name="Choi H."/>
            <person name="Chung T."/>
            <person name="Yoo Y."/>
            <person name="Park E."/>
            <person name="Hwang S."/>
            <person name="Lee B."/>
            <person name="Sathyamoorthy V."/>
            <person name="Carter L."/>
            <person name="Mammel M."/>
            <person name="Jackson S."/>
            <person name="Kothary M."/>
            <person name="Patel I."/>
            <person name="Grim C."/>
            <person name="Gopinath G."/>
            <person name="Gangiredla J."/>
            <person name="Chase H."/>
        </authorList>
    </citation>
    <scope>NUCLEOTIDE SEQUENCE [LARGE SCALE GENOMIC DNA]</scope>
    <source>
        <strain evidence="2">MOD1-Sh41s</strain>
    </source>
</reference>
<name>A0A2T7B378_9ENTR</name>
<sequence length="38" mass="4580">MLHLSVVVIYFIDFKGYLQKGIIWFVFYASFLISFIIF</sequence>
<dbReference type="AlphaFoldDB" id="A0A2T7B378"/>
<keyword evidence="1" id="KW-0812">Transmembrane</keyword>
<keyword evidence="1" id="KW-1133">Transmembrane helix</keyword>
<accession>A0A2T7B378</accession>
<dbReference type="EMBL" id="MSAG01000023">
    <property type="protein sequence ID" value="PUX20470.1"/>
    <property type="molecule type" value="Genomic_DNA"/>
</dbReference>
<comment type="caution">
    <text evidence="2">The sequence shown here is derived from an EMBL/GenBank/DDBJ whole genome shotgun (WGS) entry which is preliminary data.</text>
</comment>
<feature type="transmembrane region" description="Helical" evidence="1">
    <location>
        <begin position="21"/>
        <end position="37"/>
    </location>
</feature>
<proteinExistence type="predicted"/>
<evidence type="ECO:0000256" key="1">
    <source>
        <dbReference type="SAM" id="Phobius"/>
    </source>
</evidence>
<protein>
    <submittedName>
        <fullName evidence="2">Oxidoreductase</fullName>
    </submittedName>
</protein>
<evidence type="ECO:0000313" key="2">
    <source>
        <dbReference type="EMBL" id="PUX20470.1"/>
    </source>
</evidence>